<evidence type="ECO:0000313" key="1">
    <source>
        <dbReference type="EMBL" id="CRZ11154.1"/>
    </source>
</evidence>
<proteinExistence type="predicted"/>
<sequence length="233" mass="27271">MVGARQGGLCAAIDGQHASSNTKMHAIYAYFFLGLTVAKIATIFRKGNGSISRWINRYQETGEVYRRSSQRSNPKFSPQQRKWIFEFILKHPLSFLDETRHAFILEWGVNISVPSVWRIMSENKLTYKYIERCAIQISRKDIIRFFNELKAIDWTHATLTFLDEVSFDNRGMLRRRGYALKVQDVDDQMQCCEISAQPGQVTQFSSRIFHFSRKQQYIKKKCAHTLFCCFTLR</sequence>
<dbReference type="EMBL" id="HACM01010712">
    <property type="protein sequence ID" value="CRZ11154.1"/>
    <property type="molecule type" value="Transcribed_RNA"/>
</dbReference>
<organism evidence="1">
    <name type="scientific">Spongospora subterranea</name>
    <dbReference type="NCBI Taxonomy" id="70186"/>
    <lineage>
        <taxon>Eukaryota</taxon>
        <taxon>Sar</taxon>
        <taxon>Rhizaria</taxon>
        <taxon>Endomyxa</taxon>
        <taxon>Phytomyxea</taxon>
        <taxon>Plasmodiophorida</taxon>
        <taxon>Plasmodiophoridae</taxon>
        <taxon>Spongospora</taxon>
    </lineage>
</organism>
<reference evidence="1" key="1">
    <citation type="submission" date="2015-04" db="EMBL/GenBank/DDBJ databases">
        <title>The genome sequence of the plant pathogenic Rhizarian Plasmodiophora brassicae reveals insights in its biotrophic life cycle and the origin of chitin synthesis.</title>
        <authorList>
            <person name="Schwelm A."/>
            <person name="Fogelqvist J."/>
            <person name="Knaust A."/>
            <person name="Julke S."/>
            <person name="Lilja T."/>
            <person name="Dhandapani V."/>
            <person name="Bonilla-Rosso G."/>
            <person name="Karlsson M."/>
            <person name="Shevchenko A."/>
            <person name="Choi S.R."/>
            <person name="Kim H.G."/>
            <person name="Park J.Y."/>
            <person name="Lim Y.P."/>
            <person name="Ludwig-Muller J."/>
            <person name="Dixelius C."/>
        </authorList>
    </citation>
    <scope>NUCLEOTIDE SEQUENCE</scope>
    <source>
        <tissue evidence="1">Potato root galls</tissue>
    </source>
</reference>
<dbReference type="InterPro" id="IPR009057">
    <property type="entry name" value="Homeodomain-like_sf"/>
</dbReference>
<dbReference type="Pfam" id="PF13565">
    <property type="entry name" value="HTH_32"/>
    <property type="match status" value="1"/>
</dbReference>
<dbReference type="AlphaFoldDB" id="A0A0H5RR07"/>
<dbReference type="SUPFAM" id="SSF46689">
    <property type="entry name" value="Homeodomain-like"/>
    <property type="match status" value="1"/>
</dbReference>
<name>A0A0H5RR07_9EUKA</name>
<protein>
    <submittedName>
        <fullName evidence="1">Uncharacterized protein</fullName>
    </submittedName>
</protein>
<accession>A0A0H5RR07</accession>